<dbReference type="EMBL" id="AVPG01000001">
    <property type="protein sequence ID" value="KGX89225.1"/>
    <property type="molecule type" value="Genomic_DNA"/>
</dbReference>
<dbReference type="OrthoDB" id="3192583at2"/>
<evidence type="ECO:0000313" key="2">
    <source>
        <dbReference type="Proteomes" id="UP000030401"/>
    </source>
</evidence>
<accession>A0A0A5GDM6</accession>
<dbReference type="Proteomes" id="UP000030401">
    <property type="component" value="Unassembled WGS sequence"/>
</dbReference>
<organism evidence="1 2">
    <name type="scientific">Pontibacillus litoralis JSM 072002</name>
    <dbReference type="NCBI Taxonomy" id="1385512"/>
    <lineage>
        <taxon>Bacteria</taxon>
        <taxon>Bacillati</taxon>
        <taxon>Bacillota</taxon>
        <taxon>Bacilli</taxon>
        <taxon>Bacillales</taxon>
        <taxon>Bacillaceae</taxon>
        <taxon>Pontibacillus</taxon>
    </lineage>
</organism>
<reference evidence="1 2" key="1">
    <citation type="submission" date="2013-08" db="EMBL/GenBank/DDBJ databases">
        <authorList>
            <person name="Huang J."/>
            <person name="Wang G."/>
        </authorList>
    </citation>
    <scope>NUCLEOTIDE SEQUENCE [LARGE SCALE GENOMIC DNA]</scope>
    <source>
        <strain evidence="1 2">JSM 072002</strain>
    </source>
</reference>
<name>A0A0A5GDM6_9BACI</name>
<evidence type="ECO:0000313" key="1">
    <source>
        <dbReference type="EMBL" id="KGX89225.1"/>
    </source>
</evidence>
<protein>
    <submittedName>
        <fullName evidence="1">Uncharacterized protein</fullName>
    </submittedName>
</protein>
<dbReference type="RefSeq" id="WP_036831613.1">
    <property type="nucleotide sequence ID" value="NZ_AVPG01000001.1"/>
</dbReference>
<keyword evidence="2" id="KW-1185">Reference proteome</keyword>
<sequence length="180" mass="21218">MKKVIDGAVYNTATAKKICEQRTEEFQNEKGADVKQLKQLFKTKSGKYFFFIHNTFISYACVNGDDLNPKFEEMELEEKKIIPVDYGLAFQFASEVQASGEQQKIIGKYFPELVNFETFEHQKIQKKIYLSEKANWYLEMMLTETEDTNSSLIEMLIVQQYQRLYSEGIMLRDPYFEMED</sequence>
<gene>
    <name evidence="1" type="ORF">N784_02345</name>
</gene>
<comment type="caution">
    <text evidence="1">The sequence shown here is derived from an EMBL/GenBank/DDBJ whole genome shotgun (WGS) entry which is preliminary data.</text>
</comment>
<dbReference type="AlphaFoldDB" id="A0A0A5GDM6"/>
<proteinExistence type="predicted"/>